<proteinExistence type="predicted"/>
<keyword evidence="2" id="KW-1185">Reference proteome</keyword>
<evidence type="ECO:0000313" key="1">
    <source>
        <dbReference type="EMBL" id="KAJ8682874.1"/>
    </source>
</evidence>
<comment type="caution">
    <text evidence="1">The sequence shown here is derived from an EMBL/GenBank/DDBJ whole genome shotgun (WGS) entry which is preliminary data.</text>
</comment>
<accession>A0ACC2PHT9</accession>
<sequence>MHRFNRSRAMQYNRYQISLLNDQRVRWKRKRFKIQLWLLTNDFSLPPIESPEDEQPPLPPVSPPPLPPPPPPPPTSSPPPLPPLPPSPPTSSPPPLPPLPPSPPTSSPPPLPPLPPSPPTLPGSFLPPPPPSPPSKLPPYVITTKPPRQPVSSTVNTQWMSTLASLPQEVLTPLRTPPLDILKRQQVQQHLSLTAPFYGNQESRPYSSVPTLPWHQQSFPHQISSYRLFSPPPRPPLEEPNFFHHEFSERETSSIAMHQPEFSSEPFHQSDFLPSLFAPFNSLTLRPVSSVPPALPSLPLSLTSISSTPVPSSTPSKSSKFILESPRAKNLNYKKKKVEECTVYKKTLQDKMTEAEAALVISILIYQVTLQEDSSQGELILSSLQSADIMSSEGLQPSLPNTPSNTPLHTSQLITIPSPVPSQFIAISSALTVLGSLEVTSNKKPGKVQRKKRRLKGLRTATDVISVVTALIDQVPLQNGSSQADQM</sequence>
<protein>
    <submittedName>
        <fullName evidence="1">Uncharacterized protein</fullName>
    </submittedName>
</protein>
<reference evidence="1" key="1">
    <citation type="submission" date="2023-04" db="EMBL/GenBank/DDBJ databases">
        <title>A chromosome-level genome assembly of the parasitoid wasp Eretmocerus hayati.</title>
        <authorList>
            <person name="Zhong Y."/>
            <person name="Liu S."/>
            <person name="Liu Y."/>
        </authorList>
    </citation>
    <scope>NUCLEOTIDE SEQUENCE</scope>
    <source>
        <strain evidence="1">ZJU_SS_LIU_2023</strain>
    </source>
</reference>
<dbReference type="EMBL" id="CM056741">
    <property type="protein sequence ID" value="KAJ8682874.1"/>
    <property type="molecule type" value="Genomic_DNA"/>
</dbReference>
<gene>
    <name evidence="1" type="ORF">QAD02_018666</name>
</gene>
<evidence type="ECO:0000313" key="2">
    <source>
        <dbReference type="Proteomes" id="UP001239111"/>
    </source>
</evidence>
<dbReference type="Proteomes" id="UP001239111">
    <property type="component" value="Chromosome 1"/>
</dbReference>
<organism evidence="1 2">
    <name type="scientific">Eretmocerus hayati</name>
    <dbReference type="NCBI Taxonomy" id="131215"/>
    <lineage>
        <taxon>Eukaryota</taxon>
        <taxon>Metazoa</taxon>
        <taxon>Ecdysozoa</taxon>
        <taxon>Arthropoda</taxon>
        <taxon>Hexapoda</taxon>
        <taxon>Insecta</taxon>
        <taxon>Pterygota</taxon>
        <taxon>Neoptera</taxon>
        <taxon>Endopterygota</taxon>
        <taxon>Hymenoptera</taxon>
        <taxon>Apocrita</taxon>
        <taxon>Proctotrupomorpha</taxon>
        <taxon>Chalcidoidea</taxon>
        <taxon>Aphelinidae</taxon>
        <taxon>Aphelininae</taxon>
        <taxon>Eretmocerus</taxon>
    </lineage>
</organism>
<name>A0ACC2PHT9_9HYME</name>